<organism evidence="3 4">
    <name type="scientific">Tanacetum coccineum</name>
    <dbReference type="NCBI Taxonomy" id="301880"/>
    <lineage>
        <taxon>Eukaryota</taxon>
        <taxon>Viridiplantae</taxon>
        <taxon>Streptophyta</taxon>
        <taxon>Embryophyta</taxon>
        <taxon>Tracheophyta</taxon>
        <taxon>Spermatophyta</taxon>
        <taxon>Magnoliopsida</taxon>
        <taxon>eudicotyledons</taxon>
        <taxon>Gunneridae</taxon>
        <taxon>Pentapetalae</taxon>
        <taxon>asterids</taxon>
        <taxon>campanulids</taxon>
        <taxon>Asterales</taxon>
        <taxon>Asteraceae</taxon>
        <taxon>Asteroideae</taxon>
        <taxon>Anthemideae</taxon>
        <taxon>Anthemidinae</taxon>
        <taxon>Tanacetum</taxon>
    </lineage>
</organism>
<protein>
    <submittedName>
        <fullName evidence="3">Uncharacterized protein</fullName>
    </submittedName>
</protein>
<evidence type="ECO:0000256" key="2">
    <source>
        <dbReference type="SAM" id="MobiDB-lite"/>
    </source>
</evidence>
<evidence type="ECO:0000313" key="4">
    <source>
        <dbReference type="Proteomes" id="UP001151760"/>
    </source>
</evidence>
<feature type="non-terminal residue" evidence="3">
    <location>
        <position position="1"/>
    </location>
</feature>
<name>A0ABQ5FXC8_9ASTR</name>
<dbReference type="Proteomes" id="UP001151760">
    <property type="component" value="Unassembled WGS sequence"/>
</dbReference>
<keyword evidence="1" id="KW-0175">Coiled coil</keyword>
<keyword evidence="4" id="KW-1185">Reference proteome</keyword>
<feature type="compositionally biased region" description="Polar residues" evidence="2">
    <location>
        <begin position="428"/>
        <end position="442"/>
    </location>
</feature>
<comment type="caution">
    <text evidence="3">The sequence shown here is derived from an EMBL/GenBank/DDBJ whole genome shotgun (WGS) entry which is preliminary data.</text>
</comment>
<evidence type="ECO:0000256" key="1">
    <source>
        <dbReference type="SAM" id="Coils"/>
    </source>
</evidence>
<dbReference type="EMBL" id="BQNB010017854">
    <property type="protein sequence ID" value="GJT67946.1"/>
    <property type="molecule type" value="Genomic_DNA"/>
</dbReference>
<proteinExistence type="predicted"/>
<gene>
    <name evidence="3" type="ORF">Tco_1019426</name>
</gene>
<feature type="region of interest" description="Disordered" evidence="2">
    <location>
        <begin position="417"/>
        <end position="444"/>
    </location>
</feature>
<evidence type="ECO:0000313" key="3">
    <source>
        <dbReference type="EMBL" id="GJT67946.1"/>
    </source>
</evidence>
<reference evidence="3" key="1">
    <citation type="journal article" date="2022" name="Int. J. Mol. Sci.">
        <title>Draft Genome of Tanacetum Coccineum: Genomic Comparison of Closely Related Tanacetum-Family Plants.</title>
        <authorList>
            <person name="Yamashiro T."/>
            <person name="Shiraishi A."/>
            <person name="Nakayama K."/>
            <person name="Satake H."/>
        </authorList>
    </citation>
    <scope>NUCLEOTIDE SEQUENCE</scope>
</reference>
<accession>A0ABQ5FXC8</accession>
<reference evidence="3" key="2">
    <citation type="submission" date="2022-01" db="EMBL/GenBank/DDBJ databases">
        <authorList>
            <person name="Yamashiro T."/>
            <person name="Shiraishi A."/>
            <person name="Satake H."/>
            <person name="Nakayama K."/>
        </authorList>
    </citation>
    <scope>NUCLEOTIDE SEQUENCE</scope>
</reference>
<sequence>ELNLKFLRSLPTEWGMHVVVWRNKLDLGSISFDDLYNNFKIVKLEVKRSVISSSNPGSQNLAFLSGHSSTNDVNTANVHVSTASTNNSTACLSDATVYAYLATQPNGSQVVHEDLEQIHEDDLDEIDLKWQLALLSMKARKFYQRTGKKIIINGSDTAGYDKKKVECFNLNVEESSSKAMLAIDGTRFDWSYMADEEASTNFALMAFSVSEVQNKKTCSKTCLKNCEDLKSKYDKLRIELNKSESDLDSYKKGLASVEEQLVFYKKNESMLCDQIVVLKRDASFNESDINALKKQVERLKKEKEDNQFKIDNFENASKSLDQLIGNQISDNNKKGLGYNVVPPPLTGLFAPPSIDLSNSGLEKFKQPEFEGYGVKVNKGASENVSKEVKKTSDAPIIEDWVSDCDEDETVVLESLNVQKPKQADQPRKVSQNPRNNSTSWNTPMPKKLGVGFQFTPKACFVCGSFNHLIKDCDFHDKRMVQKPVLNNVKKGTGQREVRPVWTNAMRVNHQKISNSRRNFAPTAVLTKSGLVPFSTARQSFSRTTTPVSAARSFNTEVFQKAHSSLRRPFYQQTVLKNRNLSNKVNTANVISVNTVKGKRMTNTVGKQGINAVKPTAYWAWRPKVKMINHVYKDTGLCVCKQFNYVDPTGRNKVLNSPYFMVKSWLVQEQTVLGQTATGKESSNPFMAGSLPKTMSPMIHISQEVILLKEERTKMANLEFCDKHNIVNWEYILLGMTEAKDSEVCKVTRADGTSSFHGDFQALLRRLDRQDLFQLYNLVQERFKHHPLEGHDLDLWGDLRMIFDPNEEDDIWLNQHYWEFISMKKGYLGEMFNLKIEAEEESDMASELIKFIKSQIAEQS</sequence>
<feature type="coiled-coil region" evidence="1">
    <location>
        <begin position="226"/>
        <end position="316"/>
    </location>
</feature>